<comment type="caution">
    <text evidence="3">The sequence shown here is derived from an EMBL/GenBank/DDBJ whole genome shotgun (WGS) entry which is preliminary data.</text>
</comment>
<feature type="transmembrane region" description="Helical" evidence="2">
    <location>
        <begin position="15"/>
        <end position="33"/>
    </location>
</feature>
<feature type="compositionally biased region" description="Basic and acidic residues" evidence="1">
    <location>
        <begin position="62"/>
        <end position="79"/>
    </location>
</feature>
<evidence type="ECO:0000313" key="3">
    <source>
        <dbReference type="EMBL" id="KAF9541552.1"/>
    </source>
</evidence>
<feature type="region of interest" description="Disordered" evidence="1">
    <location>
        <begin position="59"/>
        <end position="79"/>
    </location>
</feature>
<reference evidence="3" key="1">
    <citation type="journal article" date="2020" name="Fungal Divers.">
        <title>Resolving the Mortierellaceae phylogeny through synthesis of multi-gene phylogenetics and phylogenomics.</title>
        <authorList>
            <person name="Vandepol N."/>
            <person name="Liber J."/>
            <person name="Desiro A."/>
            <person name="Na H."/>
            <person name="Kennedy M."/>
            <person name="Barry K."/>
            <person name="Grigoriev I.V."/>
            <person name="Miller A.N."/>
            <person name="O'Donnell K."/>
            <person name="Stajich J.E."/>
            <person name="Bonito G."/>
        </authorList>
    </citation>
    <scope>NUCLEOTIDE SEQUENCE</scope>
    <source>
        <strain evidence="3">NRRL 2591</strain>
    </source>
</reference>
<protein>
    <submittedName>
        <fullName evidence="3">Uncharacterized protein</fullName>
    </submittedName>
</protein>
<evidence type="ECO:0000256" key="2">
    <source>
        <dbReference type="SAM" id="Phobius"/>
    </source>
</evidence>
<evidence type="ECO:0000256" key="1">
    <source>
        <dbReference type="SAM" id="MobiDB-lite"/>
    </source>
</evidence>
<dbReference type="Proteomes" id="UP000723463">
    <property type="component" value="Unassembled WGS sequence"/>
</dbReference>
<keyword evidence="2" id="KW-0472">Membrane</keyword>
<proteinExistence type="predicted"/>
<organism evidence="3 4">
    <name type="scientific">Mortierella hygrophila</name>
    <dbReference type="NCBI Taxonomy" id="979708"/>
    <lineage>
        <taxon>Eukaryota</taxon>
        <taxon>Fungi</taxon>
        <taxon>Fungi incertae sedis</taxon>
        <taxon>Mucoromycota</taxon>
        <taxon>Mortierellomycotina</taxon>
        <taxon>Mortierellomycetes</taxon>
        <taxon>Mortierellales</taxon>
        <taxon>Mortierellaceae</taxon>
        <taxon>Mortierella</taxon>
    </lineage>
</organism>
<keyword evidence="2" id="KW-1133">Transmembrane helix</keyword>
<dbReference type="AlphaFoldDB" id="A0A9P6K185"/>
<name>A0A9P6K185_9FUNG</name>
<gene>
    <name evidence="3" type="ORF">EC957_002988</name>
</gene>
<accession>A0A9P6K185</accession>
<sequence>MFFMPNKLNPQGQKLLTIIIALPVFVSSTYVLYKRVVLEEDPRRHIPHTNDTNDLLAQFEADMEKERRQQQQQEEQPRS</sequence>
<dbReference type="EMBL" id="JAAAXW010000163">
    <property type="protein sequence ID" value="KAF9541552.1"/>
    <property type="molecule type" value="Genomic_DNA"/>
</dbReference>
<keyword evidence="2" id="KW-0812">Transmembrane</keyword>
<evidence type="ECO:0000313" key="4">
    <source>
        <dbReference type="Proteomes" id="UP000723463"/>
    </source>
</evidence>
<keyword evidence="4" id="KW-1185">Reference proteome</keyword>